<dbReference type="EMBL" id="BSFM01000004">
    <property type="protein sequence ID" value="GLK82783.1"/>
    <property type="molecule type" value="Genomic_DNA"/>
</dbReference>
<sequence>MGCLSVVKGLKSRGHEGLFSVSYKASKAVALVLKEIYPAVNAAPGRLTGRGCNCRDGDTASYRPNV</sequence>
<reference evidence="1" key="1">
    <citation type="journal article" date="2014" name="Int. J. Syst. Evol. Microbiol.">
        <title>Complete genome sequence of Corynebacterium casei LMG S-19264T (=DSM 44701T), isolated from a smear-ripened cheese.</title>
        <authorList>
            <consortium name="US DOE Joint Genome Institute (JGI-PGF)"/>
            <person name="Walter F."/>
            <person name="Albersmeier A."/>
            <person name="Kalinowski J."/>
            <person name="Ruckert C."/>
        </authorList>
    </citation>
    <scope>NUCLEOTIDE SEQUENCE</scope>
    <source>
        <strain evidence="1">VKM B-2789</strain>
    </source>
</reference>
<comment type="caution">
    <text evidence="1">The sequence shown here is derived from an EMBL/GenBank/DDBJ whole genome shotgun (WGS) entry which is preliminary data.</text>
</comment>
<dbReference type="AlphaFoldDB" id="A0A9W6N9N7"/>
<evidence type="ECO:0000313" key="1">
    <source>
        <dbReference type="EMBL" id="GLK82783.1"/>
    </source>
</evidence>
<accession>A0A9W6N9N7</accession>
<protein>
    <submittedName>
        <fullName evidence="1">Uncharacterized protein</fullName>
    </submittedName>
</protein>
<dbReference type="Proteomes" id="UP001143330">
    <property type="component" value="Unassembled WGS sequence"/>
</dbReference>
<reference evidence="1" key="2">
    <citation type="submission" date="2023-01" db="EMBL/GenBank/DDBJ databases">
        <authorList>
            <person name="Sun Q."/>
            <person name="Evtushenko L."/>
        </authorList>
    </citation>
    <scope>NUCLEOTIDE SEQUENCE</scope>
    <source>
        <strain evidence="1">VKM B-2789</strain>
    </source>
</reference>
<gene>
    <name evidence="1" type="ORF">GCM10017653_08520</name>
</gene>
<organism evidence="1 2">
    <name type="scientific">Ancylobacter defluvii</name>
    <dbReference type="NCBI Taxonomy" id="1282440"/>
    <lineage>
        <taxon>Bacteria</taxon>
        <taxon>Pseudomonadati</taxon>
        <taxon>Pseudomonadota</taxon>
        <taxon>Alphaproteobacteria</taxon>
        <taxon>Hyphomicrobiales</taxon>
        <taxon>Xanthobacteraceae</taxon>
        <taxon>Ancylobacter</taxon>
    </lineage>
</organism>
<evidence type="ECO:0000313" key="2">
    <source>
        <dbReference type="Proteomes" id="UP001143330"/>
    </source>
</evidence>
<name>A0A9W6N9N7_9HYPH</name>
<keyword evidence="2" id="KW-1185">Reference proteome</keyword>
<proteinExistence type="predicted"/>